<dbReference type="Proteomes" id="UP000185596">
    <property type="component" value="Unassembled WGS sequence"/>
</dbReference>
<dbReference type="EMBL" id="MSIE01000059">
    <property type="protein sequence ID" value="OLF12580.1"/>
    <property type="molecule type" value="Genomic_DNA"/>
</dbReference>
<keyword evidence="2" id="KW-1185">Reference proteome</keyword>
<protein>
    <submittedName>
        <fullName evidence="1">Uncharacterized protein</fullName>
    </submittedName>
</protein>
<gene>
    <name evidence="1" type="ORF">BU204_28465</name>
</gene>
<evidence type="ECO:0000313" key="2">
    <source>
        <dbReference type="Proteomes" id="UP000185596"/>
    </source>
</evidence>
<name>A0A1Q8CE64_9PSEU</name>
<comment type="caution">
    <text evidence="1">The sequence shown here is derived from an EMBL/GenBank/DDBJ whole genome shotgun (WGS) entry which is preliminary data.</text>
</comment>
<accession>A0A1Q8CE64</accession>
<organism evidence="1 2">
    <name type="scientific">Actinophytocola xanthii</name>
    <dbReference type="NCBI Taxonomy" id="1912961"/>
    <lineage>
        <taxon>Bacteria</taxon>
        <taxon>Bacillati</taxon>
        <taxon>Actinomycetota</taxon>
        <taxon>Actinomycetes</taxon>
        <taxon>Pseudonocardiales</taxon>
        <taxon>Pseudonocardiaceae</taxon>
    </lineage>
</organism>
<sequence length="132" mass="13299">MPRYLVSSHALASQFLFLCVRGSSALERPWQPRGQADLGDADDDHQAGVDAVPAVGPGADTTGIEAPWVIGVAGAVAGSIGSVEAGDGATGWGPVVPAPPLTAVSTGVVLTLTSPVPSKKVMVRAVCRVARC</sequence>
<reference evidence="1 2" key="1">
    <citation type="submission" date="2016-12" db="EMBL/GenBank/DDBJ databases">
        <title>The draft genome sequence of Actinophytocola sp. 11-183.</title>
        <authorList>
            <person name="Wang W."/>
            <person name="Yuan L."/>
        </authorList>
    </citation>
    <scope>NUCLEOTIDE SEQUENCE [LARGE SCALE GENOMIC DNA]</scope>
    <source>
        <strain evidence="1 2">11-183</strain>
    </source>
</reference>
<evidence type="ECO:0000313" key="1">
    <source>
        <dbReference type="EMBL" id="OLF12580.1"/>
    </source>
</evidence>
<dbReference type="AlphaFoldDB" id="A0A1Q8CE64"/>
<proteinExistence type="predicted"/>